<evidence type="ECO:0000259" key="4">
    <source>
        <dbReference type="PROSITE" id="PS01124"/>
    </source>
</evidence>
<evidence type="ECO:0000256" key="3">
    <source>
        <dbReference type="ARBA" id="ARBA00023163"/>
    </source>
</evidence>
<dbReference type="PROSITE" id="PS01124">
    <property type="entry name" value="HTH_ARAC_FAMILY_2"/>
    <property type="match status" value="1"/>
</dbReference>
<organism evidence="5 6">
    <name type="scientific">Pseudonocardia eucalypti</name>
    <dbReference type="NCBI Taxonomy" id="648755"/>
    <lineage>
        <taxon>Bacteria</taxon>
        <taxon>Bacillati</taxon>
        <taxon>Actinomycetota</taxon>
        <taxon>Actinomycetes</taxon>
        <taxon>Pseudonocardiales</taxon>
        <taxon>Pseudonocardiaceae</taxon>
        <taxon>Pseudonocardia</taxon>
    </lineage>
</organism>
<dbReference type="SMART" id="SM00342">
    <property type="entry name" value="HTH_ARAC"/>
    <property type="match status" value="1"/>
</dbReference>
<feature type="domain" description="HTH araC/xylS-type" evidence="4">
    <location>
        <begin position="226"/>
        <end position="329"/>
    </location>
</feature>
<dbReference type="SUPFAM" id="SSF46689">
    <property type="entry name" value="Homeodomain-like"/>
    <property type="match status" value="1"/>
</dbReference>
<dbReference type="PANTHER" id="PTHR47894:SF1">
    <property type="entry name" value="HTH-TYPE TRANSCRIPTIONAL REGULATOR VQSM"/>
    <property type="match status" value="1"/>
</dbReference>
<evidence type="ECO:0000313" key="5">
    <source>
        <dbReference type="EMBL" id="GAA5167121.1"/>
    </source>
</evidence>
<name>A0ABP9QT68_9PSEU</name>
<sequence length="330" mass="35939">MEAIPASFVLAAAGIAARKGWDVPALLRAAEVAPAQFVAPRPEITGDQLIRLVRACWRQTNDDLLGLGSRPVPPGTLRMICFAMASAPDVEAAIARLRKFGDALPGLSPISLSVDGELATLTIDTGRLDDPDHFLTVLHLIAAHRVIGWATGRSVPPRRVELPFPTPPHAADLELVFGQRPRFGAPTATLVLPREILRAPIVRTEEAMLAFLETAPADLLLNRPADSVSQLVRRAVERGVRDRDPVTAARLAEQLAMSEPTLRRRLREEGTSLREIRDEVLRAAAIASLERGQEPIAALAVRLGFSEPSAFTRAFRRWTGRSPLAYRRGA</sequence>
<dbReference type="Pfam" id="PF12625">
    <property type="entry name" value="Arabinose_bd"/>
    <property type="match status" value="1"/>
</dbReference>
<protein>
    <submittedName>
        <fullName evidence="5">AraC family transcriptional regulator</fullName>
    </submittedName>
</protein>
<keyword evidence="6" id="KW-1185">Reference proteome</keyword>
<dbReference type="InterPro" id="IPR009057">
    <property type="entry name" value="Homeodomain-like_sf"/>
</dbReference>
<keyword evidence="3" id="KW-0804">Transcription</keyword>
<dbReference type="PANTHER" id="PTHR47894">
    <property type="entry name" value="HTH-TYPE TRANSCRIPTIONAL REGULATOR GADX"/>
    <property type="match status" value="1"/>
</dbReference>
<keyword evidence="1" id="KW-0805">Transcription regulation</keyword>
<dbReference type="EMBL" id="BAABJP010000037">
    <property type="protein sequence ID" value="GAA5167121.1"/>
    <property type="molecule type" value="Genomic_DNA"/>
</dbReference>
<dbReference type="Proteomes" id="UP001428817">
    <property type="component" value="Unassembled WGS sequence"/>
</dbReference>
<comment type="caution">
    <text evidence="5">The sequence shown here is derived from an EMBL/GenBank/DDBJ whole genome shotgun (WGS) entry which is preliminary data.</text>
</comment>
<evidence type="ECO:0000256" key="2">
    <source>
        <dbReference type="ARBA" id="ARBA00023125"/>
    </source>
</evidence>
<evidence type="ECO:0000256" key="1">
    <source>
        <dbReference type="ARBA" id="ARBA00023015"/>
    </source>
</evidence>
<accession>A0ABP9QT68</accession>
<dbReference type="Pfam" id="PF12833">
    <property type="entry name" value="HTH_18"/>
    <property type="match status" value="1"/>
</dbReference>
<dbReference type="InterPro" id="IPR032687">
    <property type="entry name" value="AraC-type_N"/>
</dbReference>
<dbReference type="PRINTS" id="PR00032">
    <property type="entry name" value="HTHARAC"/>
</dbReference>
<dbReference type="Gene3D" id="1.10.10.60">
    <property type="entry name" value="Homeodomain-like"/>
    <property type="match status" value="1"/>
</dbReference>
<dbReference type="RefSeq" id="WP_185059801.1">
    <property type="nucleotide sequence ID" value="NZ_BAABJP010000037.1"/>
</dbReference>
<dbReference type="InterPro" id="IPR018060">
    <property type="entry name" value="HTH_AraC"/>
</dbReference>
<dbReference type="InterPro" id="IPR020449">
    <property type="entry name" value="Tscrpt_reg_AraC-type_HTH"/>
</dbReference>
<gene>
    <name evidence="5" type="ORF">GCM10023321_59360</name>
</gene>
<reference evidence="6" key="1">
    <citation type="journal article" date="2019" name="Int. J. Syst. Evol. Microbiol.">
        <title>The Global Catalogue of Microorganisms (GCM) 10K type strain sequencing project: providing services to taxonomists for standard genome sequencing and annotation.</title>
        <authorList>
            <consortium name="The Broad Institute Genomics Platform"/>
            <consortium name="The Broad Institute Genome Sequencing Center for Infectious Disease"/>
            <person name="Wu L."/>
            <person name="Ma J."/>
        </authorList>
    </citation>
    <scope>NUCLEOTIDE SEQUENCE [LARGE SCALE GENOMIC DNA]</scope>
    <source>
        <strain evidence="6">JCM 18303</strain>
    </source>
</reference>
<proteinExistence type="predicted"/>
<evidence type="ECO:0000313" key="6">
    <source>
        <dbReference type="Proteomes" id="UP001428817"/>
    </source>
</evidence>
<keyword evidence="2" id="KW-0238">DNA-binding</keyword>